<dbReference type="EMBL" id="BEZZ01000092">
    <property type="protein sequence ID" value="GCC25627.1"/>
    <property type="molecule type" value="Genomic_DNA"/>
</dbReference>
<reference evidence="2 3" key="1">
    <citation type="journal article" date="2018" name="Nat. Ecol. Evol.">
        <title>Shark genomes provide insights into elasmobranch evolution and the origin of vertebrates.</title>
        <authorList>
            <person name="Hara Y"/>
            <person name="Yamaguchi K"/>
            <person name="Onimaru K"/>
            <person name="Kadota M"/>
            <person name="Koyanagi M"/>
            <person name="Keeley SD"/>
            <person name="Tatsumi K"/>
            <person name="Tanaka K"/>
            <person name="Motone F"/>
            <person name="Kageyama Y"/>
            <person name="Nozu R"/>
            <person name="Adachi N"/>
            <person name="Nishimura O"/>
            <person name="Nakagawa R"/>
            <person name="Tanegashima C"/>
            <person name="Kiyatake I"/>
            <person name="Matsumoto R"/>
            <person name="Murakumo K"/>
            <person name="Nishida K"/>
            <person name="Terakita A"/>
            <person name="Kuratani S"/>
            <person name="Sato K"/>
            <person name="Hyodo S Kuraku.S."/>
        </authorList>
    </citation>
    <scope>NUCLEOTIDE SEQUENCE [LARGE SCALE GENOMIC DNA]</scope>
</reference>
<feature type="region of interest" description="Disordered" evidence="1">
    <location>
        <begin position="22"/>
        <end position="41"/>
    </location>
</feature>
<sequence length="67" mass="7039">MVVAKCLVIGDLLTKTKMSSNAASPMSVAGNTASSSGRGSAKSTSFVTELQTMMYVNKSNAKYVYHS</sequence>
<gene>
    <name evidence="2" type="ORF">chiPu_0004038</name>
</gene>
<evidence type="ECO:0000313" key="3">
    <source>
        <dbReference type="Proteomes" id="UP000287033"/>
    </source>
</evidence>
<keyword evidence="3" id="KW-1185">Reference proteome</keyword>
<organism evidence="2 3">
    <name type="scientific">Chiloscyllium punctatum</name>
    <name type="common">Brownbanded bambooshark</name>
    <name type="synonym">Hemiscyllium punctatum</name>
    <dbReference type="NCBI Taxonomy" id="137246"/>
    <lineage>
        <taxon>Eukaryota</taxon>
        <taxon>Metazoa</taxon>
        <taxon>Chordata</taxon>
        <taxon>Craniata</taxon>
        <taxon>Vertebrata</taxon>
        <taxon>Chondrichthyes</taxon>
        <taxon>Elasmobranchii</taxon>
        <taxon>Galeomorphii</taxon>
        <taxon>Galeoidea</taxon>
        <taxon>Orectolobiformes</taxon>
        <taxon>Hemiscylliidae</taxon>
        <taxon>Chiloscyllium</taxon>
    </lineage>
</organism>
<evidence type="ECO:0000313" key="2">
    <source>
        <dbReference type="EMBL" id="GCC25627.1"/>
    </source>
</evidence>
<dbReference type="AlphaFoldDB" id="A0A401S5G1"/>
<proteinExistence type="predicted"/>
<protein>
    <submittedName>
        <fullName evidence="2">Uncharacterized protein</fullName>
    </submittedName>
</protein>
<comment type="caution">
    <text evidence="2">The sequence shown here is derived from an EMBL/GenBank/DDBJ whole genome shotgun (WGS) entry which is preliminary data.</text>
</comment>
<accession>A0A401S5G1</accession>
<evidence type="ECO:0000256" key="1">
    <source>
        <dbReference type="SAM" id="MobiDB-lite"/>
    </source>
</evidence>
<dbReference type="Proteomes" id="UP000287033">
    <property type="component" value="Unassembled WGS sequence"/>
</dbReference>
<feature type="compositionally biased region" description="Low complexity" evidence="1">
    <location>
        <begin position="32"/>
        <end position="41"/>
    </location>
</feature>
<name>A0A401S5G1_CHIPU</name>